<dbReference type="EMBL" id="VIWT01000001">
    <property type="protein sequence ID" value="TWG00315.1"/>
    <property type="molecule type" value="Genomic_DNA"/>
</dbReference>
<accession>A0A561ULT7</accession>
<sequence length="74" mass="7622">MIEDPDAPTALPCNHGTFLLDPGLTRLVQGALDGAAPGDGVRILCPGARRGCLGPAPLTGVLARGRLDGFFERP</sequence>
<gene>
    <name evidence="1" type="ORF">FHX73_114190</name>
</gene>
<organism evidence="1 2">
    <name type="scientific">Kitasatospora viridis</name>
    <dbReference type="NCBI Taxonomy" id="281105"/>
    <lineage>
        <taxon>Bacteria</taxon>
        <taxon>Bacillati</taxon>
        <taxon>Actinomycetota</taxon>
        <taxon>Actinomycetes</taxon>
        <taxon>Kitasatosporales</taxon>
        <taxon>Streptomycetaceae</taxon>
        <taxon>Kitasatospora</taxon>
    </lineage>
</organism>
<protein>
    <submittedName>
        <fullName evidence="1">Uncharacterized protein</fullName>
    </submittedName>
</protein>
<evidence type="ECO:0000313" key="2">
    <source>
        <dbReference type="Proteomes" id="UP000317940"/>
    </source>
</evidence>
<dbReference type="Proteomes" id="UP000317940">
    <property type="component" value="Unassembled WGS sequence"/>
</dbReference>
<proteinExistence type="predicted"/>
<keyword evidence="2" id="KW-1185">Reference proteome</keyword>
<dbReference type="RefSeq" id="WP_145906434.1">
    <property type="nucleotide sequence ID" value="NZ_BAAAMZ010000014.1"/>
</dbReference>
<comment type="caution">
    <text evidence="1">The sequence shown here is derived from an EMBL/GenBank/DDBJ whole genome shotgun (WGS) entry which is preliminary data.</text>
</comment>
<evidence type="ECO:0000313" key="1">
    <source>
        <dbReference type="EMBL" id="TWG00315.1"/>
    </source>
</evidence>
<name>A0A561ULT7_9ACTN</name>
<dbReference type="AlphaFoldDB" id="A0A561ULT7"/>
<reference evidence="1 2" key="1">
    <citation type="submission" date="2019-06" db="EMBL/GenBank/DDBJ databases">
        <title>Sequencing the genomes of 1000 actinobacteria strains.</title>
        <authorList>
            <person name="Klenk H.-P."/>
        </authorList>
    </citation>
    <scope>NUCLEOTIDE SEQUENCE [LARGE SCALE GENOMIC DNA]</scope>
    <source>
        <strain evidence="1 2">DSM 44826</strain>
    </source>
</reference>
<dbReference type="OrthoDB" id="9797506at2"/>